<dbReference type="InterPro" id="IPR008042">
    <property type="entry name" value="Retrotrans_Pao"/>
</dbReference>
<dbReference type="InterPro" id="IPR043502">
    <property type="entry name" value="DNA/RNA_pol_sf"/>
</dbReference>
<name>A0ABR1CYV9_NECAM</name>
<evidence type="ECO:0000313" key="3">
    <source>
        <dbReference type="Proteomes" id="UP001303046"/>
    </source>
</evidence>
<dbReference type="InterPro" id="IPR021109">
    <property type="entry name" value="Peptidase_aspartic_dom_sf"/>
</dbReference>
<dbReference type="Pfam" id="PF05585">
    <property type="entry name" value="DUF1758"/>
    <property type="match status" value="1"/>
</dbReference>
<feature type="domain" description="DUF1758" evidence="1">
    <location>
        <begin position="189"/>
        <end position="343"/>
    </location>
</feature>
<reference evidence="2 3" key="1">
    <citation type="submission" date="2023-08" db="EMBL/GenBank/DDBJ databases">
        <title>A Necator americanus chromosomal reference genome.</title>
        <authorList>
            <person name="Ilik V."/>
            <person name="Petrzelkova K.J."/>
            <person name="Pardy F."/>
            <person name="Fuh T."/>
            <person name="Niatou-Singa F.S."/>
            <person name="Gouil Q."/>
            <person name="Baker L."/>
            <person name="Ritchie M.E."/>
            <person name="Jex A.R."/>
            <person name="Gazzola D."/>
            <person name="Li H."/>
            <person name="Toshio Fujiwara R."/>
            <person name="Zhan B."/>
            <person name="Aroian R.V."/>
            <person name="Pafco B."/>
            <person name="Schwarz E.M."/>
        </authorList>
    </citation>
    <scope>NUCLEOTIDE SEQUENCE [LARGE SCALE GENOMIC DNA]</scope>
    <source>
        <strain evidence="2 3">Aroian</strain>
        <tissue evidence="2">Whole animal</tissue>
    </source>
</reference>
<accession>A0ABR1CYV9</accession>
<keyword evidence="3" id="KW-1185">Reference proteome</keyword>
<dbReference type="EMBL" id="JAVFWL010000003">
    <property type="protein sequence ID" value="KAK6743230.1"/>
    <property type="molecule type" value="Genomic_DNA"/>
</dbReference>
<comment type="caution">
    <text evidence="2">The sequence shown here is derived from an EMBL/GenBank/DDBJ whole genome shotgun (WGS) entry which is preliminary data.</text>
</comment>
<evidence type="ECO:0000259" key="1">
    <source>
        <dbReference type="Pfam" id="PF05585"/>
    </source>
</evidence>
<proteinExistence type="predicted"/>
<dbReference type="InterPro" id="IPR008737">
    <property type="entry name" value="DUF1758"/>
</dbReference>
<dbReference type="InterPro" id="IPR001969">
    <property type="entry name" value="Aspartic_peptidase_AS"/>
</dbReference>
<dbReference type="PANTHER" id="PTHR47331">
    <property type="entry name" value="PHD-TYPE DOMAIN-CONTAINING PROTEIN"/>
    <property type="match status" value="1"/>
</dbReference>
<gene>
    <name evidence="2" type="primary">Necator_chrIII.g11235</name>
    <name evidence="2" type="ORF">RB195_010470</name>
</gene>
<dbReference type="Pfam" id="PF05380">
    <property type="entry name" value="Peptidase_A17"/>
    <property type="match status" value="1"/>
</dbReference>
<dbReference type="Gene3D" id="2.40.70.10">
    <property type="entry name" value="Acid Proteases"/>
    <property type="match status" value="1"/>
</dbReference>
<protein>
    <recommendedName>
        <fullName evidence="1">DUF1758 domain-containing protein</fullName>
    </recommendedName>
</protein>
<sequence>MLPQEPDKEDRQRTKERKREDIKCECCAQKGHRWTTCPTLPNSQSKKNFLIRSKRCLNCGSLAHRQDSCSAGNCRICQERHHTAACMKTPKGEHHDRTKTKEDLTATSYTPGKSATIQSWRKSTRKPLTKSRQNVVTIDADYPEEKIEEKACEPETMVLQTSSSQCDTQSRRSKVVLLAGSARVCNQYNQLTTVTVLLDTGSELSFIEESFAEELDLTVTDQTNLIISTFGSPEPIMRTCKISHIQLCDAAGTFHNLRLHRNEFLTSAIKQADLDQNDIAFIESLNVKLSLPVTQSTLHPKILLGCDYLWNFVETTGQHQLPSGLRLIPTKFGFIISRRQQEAVTNETSVFMIQTWGTDTPATEKEVWDRYWSLESTGTEEYKGPQKTGLQQINEKVLHDFRETIQWRKDGYYVRQPWKQGHPPLPDNKAITLRRLEKVLDMYRNDTDVLTQYDNVFRDQHQKGIIEEMPQDETAEGKIVHYLPHQAVITPSKDTTKMRIVFDASAHYKDQPCLNDVLHQGPLILPDMLGLLLRFRTYCIAIISDVEKAFLQKPLSLDNIITYRFTRIILGLNTSPFLLAATVQFHLENMTPTEVTEEIKHNIYVDNVIMGAQSTEEARKKYPEAKVIFNDINMNLREFISNDRNFNDALREEDRMHNSCPKVLGIPWSVESDNLILKGAMPTRPTVTKRSVSHQLASIYDPLGLMVPLLLPAKLFLQSLWRENFDWDTPLPDDLQQKWTQLSDSIHHFTMTIDRRMCDSKDKTRLFVFADGSQHAIASCVYLRFRSPTHLGIAKSKLPSLKSDITTPKQEMNAMTLSLRLARYAHQSLHMVTKLDQIFFFTDSEIVLGWIKSPPEKKSVGVLVTNRLREVRNIIRNLKEQGVTCHFGYVPTMENPADCGTRGLTASPLQDHFWWHGPDFISKDINEWPPTTKPFSITVEEEVHENPNLVMLAIPRAQEESSVFNLRKFNSLPKAQRVVSYVMRFITRLLAHFPTPRKREFYENIPALKTASNSRELRGNELREARKAIIRDHQNTTVTPHQMKSQKDLNIQRDEEGILRCYGRLQKSDLPDTATAPIYIASKSALAQLIIMEYHSNYHQGMAHTISSVRNDYWIPSNKYAPSSRNVFPAKSLIASHTNTQEWNPSREPAFNDLDLSSTLA</sequence>
<dbReference type="SUPFAM" id="SSF56672">
    <property type="entry name" value="DNA/RNA polymerases"/>
    <property type="match status" value="1"/>
</dbReference>
<dbReference type="PANTHER" id="PTHR47331:SF1">
    <property type="entry name" value="GAG-LIKE PROTEIN"/>
    <property type="match status" value="1"/>
</dbReference>
<evidence type="ECO:0000313" key="2">
    <source>
        <dbReference type="EMBL" id="KAK6743230.1"/>
    </source>
</evidence>
<dbReference type="PROSITE" id="PS00141">
    <property type="entry name" value="ASP_PROTEASE"/>
    <property type="match status" value="1"/>
</dbReference>
<organism evidence="2 3">
    <name type="scientific">Necator americanus</name>
    <name type="common">Human hookworm</name>
    <dbReference type="NCBI Taxonomy" id="51031"/>
    <lineage>
        <taxon>Eukaryota</taxon>
        <taxon>Metazoa</taxon>
        <taxon>Ecdysozoa</taxon>
        <taxon>Nematoda</taxon>
        <taxon>Chromadorea</taxon>
        <taxon>Rhabditida</taxon>
        <taxon>Rhabditina</taxon>
        <taxon>Rhabditomorpha</taxon>
        <taxon>Strongyloidea</taxon>
        <taxon>Ancylostomatidae</taxon>
        <taxon>Bunostominae</taxon>
        <taxon>Necator</taxon>
    </lineage>
</organism>
<dbReference type="Proteomes" id="UP001303046">
    <property type="component" value="Unassembled WGS sequence"/>
</dbReference>